<dbReference type="InterPro" id="IPR001736">
    <property type="entry name" value="PLipase_D/transphosphatidylase"/>
</dbReference>
<dbReference type="Pfam" id="PF13091">
    <property type="entry name" value="PLDc_2"/>
    <property type="match status" value="1"/>
</dbReference>
<dbReference type="GO" id="GO:0003824">
    <property type="term" value="F:catalytic activity"/>
    <property type="evidence" value="ECO:0007669"/>
    <property type="project" value="InterPro"/>
</dbReference>
<dbReference type="RefSeq" id="WP_147683024.1">
    <property type="nucleotide sequence ID" value="NZ_VDUX01000001.1"/>
</dbReference>
<dbReference type="Gene3D" id="3.30.870.10">
    <property type="entry name" value="Endonuclease Chain A"/>
    <property type="match status" value="1"/>
</dbReference>
<accession>A0A5C8NP78</accession>
<dbReference type="PROSITE" id="PS50035">
    <property type="entry name" value="PLD"/>
    <property type="match status" value="1"/>
</dbReference>
<evidence type="ECO:0000256" key="2">
    <source>
        <dbReference type="SAM" id="SignalP"/>
    </source>
</evidence>
<evidence type="ECO:0000259" key="3">
    <source>
        <dbReference type="PROSITE" id="PS50035"/>
    </source>
</evidence>
<feature type="domain" description="PLD phosphodiesterase" evidence="3">
    <location>
        <begin position="214"/>
        <end position="251"/>
    </location>
</feature>
<comment type="caution">
    <text evidence="4">The sequence shown here is derived from an EMBL/GenBank/DDBJ whole genome shotgun (WGS) entry which is preliminary data.</text>
</comment>
<feature type="region of interest" description="Disordered" evidence="1">
    <location>
        <begin position="29"/>
        <end position="87"/>
    </location>
</feature>
<dbReference type="Proteomes" id="UP000321571">
    <property type="component" value="Unassembled WGS sequence"/>
</dbReference>
<proteinExistence type="predicted"/>
<feature type="chain" id="PRO_5022685436" description="PLD phosphodiesterase domain-containing protein" evidence="2">
    <location>
        <begin position="36"/>
        <end position="526"/>
    </location>
</feature>
<name>A0A5C8NP78_9ACTN</name>
<dbReference type="SUPFAM" id="SSF56024">
    <property type="entry name" value="Phospholipase D/nuclease"/>
    <property type="match status" value="1"/>
</dbReference>
<evidence type="ECO:0000256" key="1">
    <source>
        <dbReference type="SAM" id="MobiDB-lite"/>
    </source>
</evidence>
<dbReference type="AlphaFoldDB" id="A0A5C8NP78"/>
<evidence type="ECO:0000313" key="5">
    <source>
        <dbReference type="Proteomes" id="UP000321571"/>
    </source>
</evidence>
<keyword evidence="5" id="KW-1185">Reference proteome</keyword>
<feature type="compositionally biased region" description="Low complexity" evidence="1">
    <location>
        <begin position="42"/>
        <end position="56"/>
    </location>
</feature>
<gene>
    <name evidence="4" type="ORF">FHP06_01250</name>
</gene>
<dbReference type="EMBL" id="VDUX01000001">
    <property type="protein sequence ID" value="TXL62900.1"/>
    <property type="molecule type" value="Genomic_DNA"/>
</dbReference>
<dbReference type="GO" id="GO:0006793">
    <property type="term" value="P:phosphorus metabolic process"/>
    <property type="evidence" value="ECO:0007669"/>
    <property type="project" value="UniProtKB-ARBA"/>
</dbReference>
<evidence type="ECO:0000313" key="4">
    <source>
        <dbReference type="EMBL" id="TXL62900.1"/>
    </source>
</evidence>
<organism evidence="4 5">
    <name type="scientific">Aeromicrobium terrae</name>
    <dbReference type="NCBI Taxonomy" id="2498846"/>
    <lineage>
        <taxon>Bacteria</taxon>
        <taxon>Bacillati</taxon>
        <taxon>Actinomycetota</taxon>
        <taxon>Actinomycetes</taxon>
        <taxon>Propionibacteriales</taxon>
        <taxon>Nocardioidaceae</taxon>
        <taxon>Aeromicrobium</taxon>
    </lineage>
</organism>
<reference evidence="4 5" key="1">
    <citation type="submission" date="2019-06" db="EMBL/GenBank/DDBJ databases">
        <title>Aeromicrobium sp. nov., isolated from a maize field.</title>
        <authorList>
            <person name="Lin S.-Y."/>
            <person name="Tsai C.-F."/>
            <person name="Young C.-C."/>
        </authorList>
    </citation>
    <scope>NUCLEOTIDE SEQUENCE [LARGE SCALE GENOMIC DNA]</scope>
    <source>
        <strain evidence="4 5">CC-CFT486</strain>
    </source>
</reference>
<protein>
    <recommendedName>
        <fullName evidence="3">PLD phosphodiesterase domain-containing protein</fullName>
    </recommendedName>
</protein>
<dbReference type="OrthoDB" id="3740959at2"/>
<dbReference type="InterPro" id="IPR025202">
    <property type="entry name" value="PLD-like_dom"/>
</dbReference>
<sequence length="526" mass="58073">MHSPRGSRRLTRAVGTLLLLGSVTLALGTVTPSSAEEPTDPPATSTPDDSSTLPDAIVPKQATEPTSDDTDGGAAQVQSAYPPPYGNAQPVKVEATFSRPSGSYMKAKDFSLLDDLERLVKGSYYDYEHGQYFSRSVNSTHKVFLSVSRMENSHRVGRRLVEAAKRGVNVYVIHGKASQSKESRALAKSLTKYKNGHFHICAKGKSLACLSQQSAAIMHSKILIVNKTFDRDNNPATGAVWSGSANLGGPSGEYTYNNGWTVYNDEKIYNQAREFFADMYSERNINNDYLTYIKDHSPRYGVSGLTSKGYTGSFAVNGMFYSNLSNTTYYPTPIRATPTNGKDPVLAMLNRIIPDDQCRIRVQHNRFKYRRIAVAQKLVQLADAGCKVDAVSFEDDLKVNRIAHCQLYIRICQPILDVFRTADVHIDAAWAKPHDKTMLVEAKFKANKLNPEELPPGVDPSVSPATAWSGGVRLKLVQAGSAALTASNLIASDEITTESTNPELYEQYLEHWRAINVTPKFHPYPY</sequence>
<feature type="signal peptide" evidence="2">
    <location>
        <begin position="1"/>
        <end position="35"/>
    </location>
</feature>
<keyword evidence="2" id="KW-0732">Signal</keyword>